<keyword evidence="12 15" id="KW-0472">Membrane</keyword>
<keyword evidence="9 14" id="KW-0560">Oxidoreductase</keyword>
<dbReference type="AlphaFoldDB" id="A0AAD8IM21"/>
<evidence type="ECO:0000256" key="3">
    <source>
        <dbReference type="ARBA" id="ARBA00005179"/>
    </source>
</evidence>
<dbReference type="PANTHER" id="PTHR47943:SF9">
    <property type="entry name" value="CYTOCHROME P450"/>
    <property type="match status" value="1"/>
</dbReference>
<accession>A0AAD8IM21</accession>
<keyword evidence="11 14" id="KW-0503">Monooxygenase</keyword>
<dbReference type="Gene3D" id="1.10.630.10">
    <property type="entry name" value="Cytochrome P450"/>
    <property type="match status" value="1"/>
</dbReference>
<dbReference type="PRINTS" id="PR00385">
    <property type="entry name" value="P450"/>
</dbReference>
<reference evidence="16" key="2">
    <citation type="submission" date="2023-05" db="EMBL/GenBank/DDBJ databases">
        <authorList>
            <person name="Schelkunov M.I."/>
        </authorList>
    </citation>
    <scope>NUCLEOTIDE SEQUENCE</scope>
    <source>
        <strain evidence="16">Hsosn_3</strain>
        <tissue evidence="16">Leaf</tissue>
    </source>
</reference>
<evidence type="ECO:0000313" key="17">
    <source>
        <dbReference type="Proteomes" id="UP001237642"/>
    </source>
</evidence>
<proteinExistence type="inferred from homology"/>
<comment type="pathway">
    <text evidence="3">Secondary metabolite biosynthesis.</text>
</comment>
<comment type="subcellular location">
    <subcellularLocation>
        <location evidence="2">Microsome membrane</location>
        <topology evidence="2">Single-pass membrane protein</topology>
    </subcellularLocation>
</comment>
<gene>
    <name evidence="16" type="ORF">POM88_016159</name>
</gene>
<dbReference type="Proteomes" id="UP001237642">
    <property type="component" value="Unassembled WGS sequence"/>
</dbReference>
<keyword evidence="8" id="KW-0492">Microsome</keyword>
<dbReference type="CDD" id="cd11072">
    <property type="entry name" value="CYP71-like"/>
    <property type="match status" value="1"/>
</dbReference>
<dbReference type="EMBL" id="JAUIZM010000004">
    <property type="protein sequence ID" value="KAK1387981.1"/>
    <property type="molecule type" value="Genomic_DNA"/>
</dbReference>
<keyword evidence="5 13" id="KW-0349">Heme</keyword>
<evidence type="ECO:0000256" key="11">
    <source>
        <dbReference type="ARBA" id="ARBA00023033"/>
    </source>
</evidence>
<reference evidence="16" key="1">
    <citation type="submission" date="2023-02" db="EMBL/GenBank/DDBJ databases">
        <title>Genome of toxic invasive species Heracleum sosnowskyi carries increased number of genes despite the absence of recent whole-genome duplications.</title>
        <authorList>
            <person name="Schelkunov M."/>
            <person name="Shtratnikova V."/>
            <person name="Makarenko M."/>
            <person name="Klepikova A."/>
            <person name="Omelchenko D."/>
            <person name="Novikova G."/>
            <person name="Obukhova E."/>
            <person name="Bogdanov V."/>
            <person name="Penin A."/>
            <person name="Logacheva M."/>
        </authorList>
    </citation>
    <scope>NUCLEOTIDE SEQUENCE</scope>
    <source>
        <strain evidence="16">Hsosn_3</strain>
        <tissue evidence="16">Leaf</tissue>
    </source>
</reference>
<dbReference type="GO" id="GO:0005506">
    <property type="term" value="F:iron ion binding"/>
    <property type="evidence" value="ECO:0007669"/>
    <property type="project" value="InterPro"/>
</dbReference>
<dbReference type="GO" id="GO:0004497">
    <property type="term" value="F:monooxygenase activity"/>
    <property type="evidence" value="ECO:0007669"/>
    <property type="project" value="UniProtKB-KW"/>
</dbReference>
<comment type="similarity">
    <text evidence="4 14">Belongs to the cytochrome P450 family.</text>
</comment>
<evidence type="ECO:0000256" key="6">
    <source>
        <dbReference type="ARBA" id="ARBA00022723"/>
    </source>
</evidence>
<keyword evidence="6 13" id="KW-0479">Metal-binding</keyword>
<feature type="binding site" description="axial binding residue" evidence="13">
    <location>
        <position position="448"/>
    </location>
    <ligand>
        <name>heme</name>
        <dbReference type="ChEBI" id="CHEBI:30413"/>
    </ligand>
    <ligandPart>
        <name>Fe</name>
        <dbReference type="ChEBI" id="CHEBI:18248"/>
    </ligandPart>
</feature>
<sequence length="507" mass="57269">MSPTNFSIILLLFGAFFWFIHLCAAIFSLTHKTFQKRPPGPLGLPFIGHLHMLGKLPHRTLNKLSQVYGPIMFLRLGSVPTIIVSSPAAAELFLKTHDTIFASRPRSQASDYLWYGTKAMAFTENGAHWRSVRKFCTLELLSSTKINSMEGLRREALLVLVESLKKAAVTHEVVDVSEKVAHLTEDMTFRMLLGKSRDDKLGLSQVIQDLAEIVGAFNIADYVPFLGALDLQGFTRRLRVISKAADKILETIIDDHEQDANKSYVKLDRDFVDVILSLKNNSTGTHGHLAQNIDRSSIKAIILDMIFGAIDTSQTAIEWIMSELIRHPRVISLVQQEIRNVIEDCEFVEESHLSKLDYLDMVVKESMRLHPVGPLLIPRESLEDIVIDGYYIKKKSHIIVNTWGIGRDPRIWSDNVERFLPERFIGSNIDLRGKSFQLMPFGSGRRGCPAMYLGQINIKLVVAQLVHSFNWELPYGMSPEELDMDEAFGLTMPRAKHLLAIPSLAHK</sequence>
<evidence type="ECO:0000256" key="8">
    <source>
        <dbReference type="ARBA" id="ARBA00022848"/>
    </source>
</evidence>
<evidence type="ECO:0000256" key="13">
    <source>
        <dbReference type="PIRSR" id="PIRSR602401-1"/>
    </source>
</evidence>
<dbReference type="InterPro" id="IPR001128">
    <property type="entry name" value="Cyt_P450"/>
</dbReference>
<evidence type="ECO:0000256" key="1">
    <source>
        <dbReference type="ARBA" id="ARBA00001971"/>
    </source>
</evidence>
<name>A0AAD8IM21_9APIA</name>
<dbReference type="GO" id="GO:0016705">
    <property type="term" value="F:oxidoreductase activity, acting on paired donors, with incorporation or reduction of molecular oxygen"/>
    <property type="evidence" value="ECO:0007669"/>
    <property type="project" value="InterPro"/>
</dbReference>
<keyword evidence="7" id="KW-0256">Endoplasmic reticulum</keyword>
<evidence type="ECO:0000256" key="12">
    <source>
        <dbReference type="ARBA" id="ARBA00023136"/>
    </source>
</evidence>
<evidence type="ECO:0000256" key="5">
    <source>
        <dbReference type="ARBA" id="ARBA00022617"/>
    </source>
</evidence>
<evidence type="ECO:0000313" key="16">
    <source>
        <dbReference type="EMBL" id="KAK1387981.1"/>
    </source>
</evidence>
<dbReference type="GO" id="GO:0009805">
    <property type="term" value="P:coumarin biosynthetic process"/>
    <property type="evidence" value="ECO:0007669"/>
    <property type="project" value="UniProtKB-ARBA"/>
</dbReference>
<dbReference type="FunFam" id="1.10.630.10:FF:000011">
    <property type="entry name" value="Cytochrome P450 83B1"/>
    <property type="match status" value="1"/>
</dbReference>
<evidence type="ECO:0000256" key="7">
    <source>
        <dbReference type="ARBA" id="ARBA00022824"/>
    </source>
</evidence>
<dbReference type="PRINTS" id="PR00463">
    <property type="entry name" value="EP450I"/>
</dbReference>
<keyword evidence="15" id="KW-1133">Transmembrane helix</keyword>
<evidence type="ECO:0000256" key="9">
    <source>
        <dbReference type="ARBA" id="ARBA00023002"/>
    </source>
</evidence>
<dbReference type="PANTHER" id="PTHR47943">
    <property type="entry name" value="CYTOCHROME P450 93A3-LIKE"/>
    <property type="match status" value="1"/>
</dbReference>
<evidence type="ECO:0000256" key="14">
    <source>
        <dbReference type="RuleBase" id="RU000461"/>
    </source>
</evidence>
<dbReference type="SUPFAM" id="SSF48264">
    <property type="entry name" value="Cytochrome P450"/>
    <property type="match status" value="1"/>
</dbReference>
<dbReference type="InterPro" id="IPR017972">
    <property type="entry name" value="Cyt_P450_CS"/>
</dbReference>
<evidence type="ECO:0000256" key="15">
    <source>
        <dbReference type="SAM" id="Phobius"/>
    </source>
</evidence>
<dbReference type="Pfam" id="PF00067">
    <property type="entry name" value="p450"/>
    <property type="match status" value="1"/>
</dbReference>
<keyword evidence="15" id="KW-0812">Transmembrane</keyword>
<keyword evidence="10 13" id="KW-0408">Iron</keyword>
<protein>
    <submittedName>
        <fullName evidence="16">Ferulate-5-hydroxylase</fullName>
    </submittedName>
</protein>
<dbReference type="PROSITE" id="PS00086">
    <property type="entry name" value="CYTOCHROME_P450"/>
    <property type="match status" value="1"/>
</dbReference>
<keyword evidence="17" id="KW-1185">Reference proteome</keyword>
<evidence type="ECO:0000256" key="4">
    <source>
        <dbReference type="ARBA" id="ARBA00010617"/>
    </source>
</evidence>
<dbReference type="GO" id="GO:0020037">
    <property type="term" value="F:heme binding"/>
    <property type="evidence" value="ECO:0007669"/>
    <property type="project" value="InterPro"/>
</dbReference>
<comment type="cofactor">
    <cofactor evidence="1 13">
        <name>heme</name>
        <dbReference type="ChEBI" id="CHEBI:30413"/>
    </cofactor>
</comment>
<comment type="caution">
    <text evidence="16">The sequence shown here is derived from an EMBL/GenBank/DDBJ whole genome shotgun (WGS) entry which is preliminary data.</text>
</comment>
<evidence type="ECO:0000256" key="10">
    <source>
        <dbReference type="ARBA" id="ARBA00023004"/>
    </source>
</evidence>
<dbReference type="InterPro" id="IPR036396">
    <property type="entry name" value="Cyt_P450_sf"/>
</dbReference>
<evidence type="ECO:0000256" key="2">
    <source>
        <dbReference type="ARBA" id="ARBA00004111"/>
    </source>
</evidence>
<organism evidence="16 17">
    <name type="scientific">Heracleum sosnowskyi</name>
    <dbReference type="NCBI Taxonomy" id="360622"/>
    <lineage>
        <taxon>Eukaryota</taxon>
        <taxon>Viridiplantae</taxon>
        <taxon>Streptophyta</taxon>
        <taxon>Embryophyta</taxon>
        <taxon>Tracheophyta</taxon>
        <taxon>Spermatophyta</taxon>
        <taxon>Magnoliopsida</taxon>
        <taxon>eudicotyledons</taxon>
        <taxon>Gunneridae</taxon>
        <taxon>Pentapetalae</taxon>
        <taxon>asterids</taxon>
        <taxon>campanulids</taxon>
        <taxon>Apiales</taxon>
        <taxon>Apiaceae</taxon>
        <taxon>Apioideae</taxon>
        <taxon>apioid superclade</taxon>
        <taxon>Tordylieae</taxon>
        <taxon>Tordyliinae</taxon>
        <taxon>Heracleum</taxon>
    </lineage>
</organism>
<dbReference type="InterPro" id="IPR002401">
    <property type="entry name" value="Cyt_P450_E_grp-I"/>
</dbReference>
<feature type="transmembrane region" description="Helical" evidence="15">
    <location>
        <begin position="6"/>
        <end position="29"/>
    </location>
</feature>